<dbReference type="AlphaFoldDB" id="A0A922N180"/>
<dbReference type="Proteomes" id="UP000249757">
    <property type="component" value="Unassembled WGS sequence"/>
</dbReference>
<protein>
    <submittedName>
        <fullName evidence="1">Uncharacterized protein</fullName>
    </submittedName>
</protein>
<organism evidence="1 2">
    <name type="scientific">Pyrenophora tritici-repentis</name>
    <dbReference type="NCBI Taxonomy" id="45151"/>
    <lineage>
        <taxon>Eukaryota</taxon>
        <taxon>Fungi</taxon>
        <taxon>Dikarya</taxon>
        <taxon>Ascomycota</taxon>
        <taxon>Pezizomycotina</taxon>
        <taxon>Dothideomycetes</taxon>
        <taxon>Pleosporomycetidae</taxon>
        <taxon>Pleosporales</taxon>
        <taxon>Pleosporineae</taxon>
        <taxon>Pleosporaceae</taxon>
        <taxon>Pyrenophora</taxon>
    </lineage>
</organism>
<proteinExistence type="predicted"/>
<accession>A0A922N180</accession>
<reference evidence="2" key="1">
    <citation type="journal article" date="2022" name="Microb. Genom.">
        <title>A global pangenome for the wheat fungal pathogen Pyrenophora tritici-repentis and prediction of effector protein structural homology.</title>
        <authorList>
            <person name="Moolhuijzen P.M."/>
            <person name="See P.T."/>
            <person name="Shi G."/>
            <person name="Powell H.R."/>
            <person name="Cockram J."/>
            <person name="Jorgensen L.N."/>
            <person name="Benslimane H."/>
            <person name="Strelkov S.E."/>
            <person name="Turner J."/>
            <person name="Liu Z."/>
            <person name="Moffat C.S."/>
        </authorList>
    </citation>
    <scope>NUCLEOTIDE SEQUENCE [LARGE SCALE GENOMIC DNA]</scope>
</reference>
<dbReference type="EMBL" id="NRDI02000032">
    <property type="protein sequence ID" value="KAI1507827.1"/>
    <property type="molecule type" value="Genomic_DNA"/>
</dbReference>
<evidence type="ECO:0000313" key="1">
    <source>
        <dbReference type="EMBL" id="KAI1507827.1"/>
    </source>
</evidence>
<gene>
    <name evidence="1" type="ORF">Ptr86124_013241</name>
</gene>
<comment type="caution">
    <text evidence="1">The sequence shown here is derived from an EMBL/GenBank/DDBJ whole genome shotgun (WGS) entry which is preliminary data.</text>
</comment>
<evidence type="ECO:0000313" key="2">
    <source>
        <dbReference type="Proteomes" id="UP000249757"/>
    </source>
</evidence>
<name>A0A922N180_9PLEO</name>
<keyword evidence="2" id="KW-1185">Reference proteome</keyword>
<sequence>MKFNRKYDYKRALCEDPKVIRGWFSLVANIKAKYGI</sequence>